<evidence type="ECO:0000313" key="2">
    <source>
        <dbReference type="WBParaSite" id="ES5_v2.g7402.t1"/>
    </source>
</evidence>
<accession>A0AC34GSF2</accession>
<dbReference type="WBParaSite" id="ES5_v2.g7402.t1">
    <property type="protein sequence ID" value="ES5_v2.g7402.t1"/>
    <property type="gene ID" value="ES5_v2.g7402"/>
</dbReference>
<organism evidence="1 2">
    <name type="scientific">Panagrolaimus sp. ES5</name>
    <dbReference type="NCBI Taxonomy" id="591445"/>
    <lineage>
        <taxon>Eukaryota</taxon>
        <taxon>Metazoa</taxon>
        <taxon>Ecdysozoa</taxon>
        <taxon>Nematoda</taxon>
        <taxon>Chromadorea</taxon>
        <taxon>Rhabditida</taxon>
        <taxon>Tylenchina</taxon>
        <taxon>Panagrolaimomorpha</taxon>
        <taxon>Panagrolaimoidea</taxon>
        <taxon>Panagrolaimidae</taxon>
        <taxon>Panagrolaimus</taxon>
    </lineage>
</organism>
<proteinExistence type="predicted"/>
<protein>
    <submittedName>
        <fullName evidence="2">Uncharacterized protein</fullName>
    </submittedName>
</protein>
<evidence type="ECO:0000313" key="1">
    <source>
        <dbReference type="Proteomes" id="UP000887579"/>
    </source>
</evidence>
<reference evidence="2" key="1">
    <citation type="submission" date="2022-11" db="UniProtKB">
        <authorList>
            <consortium name="WormBaseParasite"/>
        </authorList>
    </citation>
    <scope>IDENTIFICATION</scope>
</reference>
<name>A0AC34GSF2_9BILA</name>
<sequence length="118" mass="13764">MLNKMEFLPIVLILLSIAFFAQTYAASISNREAAVRSVLLRQFLDRYQPSLYDHTMSRRFDVNFDSEPQMSKRNNAELVNHIIKNFGAIDRLGDVGNITFYRNPTPFQHVAQTHKHFF</sequence>
<dbReference type="Proteomes" id="UP000887579">
    <property type="component" value="Unplaced"/>
</dbReference>